<accession>A0A0R3L0F6</accession>
<name>A0A0R3L0F6_9BRAD</name>
<sequence length="305" mass="33514">MSSRFLAPDLTQLTPPDLIEEVSFETILDAQKTWVLSAWDVVRQKRPDLPPLDTLGLETEPMTIILQAYAYRETVIRALINDKARAVLLTYAVGNDLDHLGALFGTFRLVLNPAEVALGSAPIMESDDRFRRRIQLAPEAFSTVGPRGAYMYFALTLSPEIVDAWAYSPRDGRVNVVVSGANGADVSAATLGQLVRRFEREDTVPLTDIVSVYRAQRTPYTVAATVYFPRGPDPLTIETAVEDKIRAYAAERCRIGAEVYRAGLYAAAKIAGVENVVIDMIGDIICDDDHIPVLTGVEVTTVVVE</sequence>
<dbReference type="Pfam" id="PF26079">
    <property type="entry name" value="Baseplate_J_C"/>
    <property type="match status" value="1"/>
</dbReference>
<dbReference type="InterPro" id="IPR052726">
    <property type="entry name" value="Phage_Baseplate_Hub"/>
</dbReference>
<protein>
    <submittedName>
        <fullName evidence="3">Uncharacterized protein</fullName>
    </submittedName>
</protein>
<dbReference type="Proteomes" id="UP000051913">
    <property type="component" value="Unassembled WGS sequence"/>
</dbReference>
<feature type="domain" description="Baseplate J-like C-terminal" evidence="2">
    <location>
        <begin position="220"/>
        <end position="300"/>
    </location>
</feature>
<organism evidence="3 4">
    <name type="scientific">Bradyrhizobium valentinum</name>
    <dbReference type="NCBI Taxonomy" id="1518501"/>
    <lineage>
        <taxon>Bacteria</taxon>
        <taxon>Pseudomonadati</taxon>
        <taxon>Pseudomonadota</taxon>
        <taxon>Alphaproteobacteria</taxon>
        <taxon>Hyphomicrobiales</taxon>
        <taxon>Nitrobacteraceae</taxon>
        <taxon>Bradyrhizobium</taxon>
    </lineage>
</organism>
<dbReference type="AlphaFoldDB" id="A0A0R3L0F6"/>
<evidence type="ECO:0000313" key="3">
    <source>
        <dbReference type="EMBL" id="KRQ99278.1"/>
    </source>
</evidence>
<dbReference type="EMBL" id="LLXX01000173">
    <property type="protein sequence ID" value="KRQ99278.1"/>
    <property type="molecule type" value="Genomic_DNA"/>
</dbReference>
<proteinExistence type="predicted"/>
<dbReference type="InterPro" id="IPR014507">
    <property type="entry name" value="Baseplate_assembly_J_pred"/>
</dbReference>
<keyword evidence="4" id="KW-1185">Reference proteome</keyword>
<dbReference type="PIRSF" id="PIRSF020481">
    <property type="entry name" value="BAP"/>
    <property type="match status" value="1"/>
</dbReference>
<dbReference type="InterPro" id="IPR058530">
    <property type="entry name" value="Baseplate_J-like_C"/>
</dbReference>
<evidence type="ECO:0000259" key="1">
    <source>
        <dbReference type="Pfam" id="PF26078"/>
    </source>
</evidence>
<feature type="domain" description="Baseplate J-like central" evidence="1">
    <location>
        <begin position="142"/>
        <end position="212"/>
    </location>
</feature>
<evidence type="ECO:0000313" key="4">
    <source>
        <dbReference type="Proteomes" id="UP000051913"/>
    </source>
</evidence>
<gene>
    <name evidence="3" type="ORF">CP49_11825</name>
</gene>
<dbReference type="PANTHER" id="PTHR35862:SF1">
    <property type="entry name" value="FELS-2 PROPHAGE PROTEIN"/>
    <property type="match status" value="1"/>
</dbReference>
<dbReference type="InterPro" id="IPR058531">
    <property type="entry name" value="Baseplate_J_M"/>
</dbReference>
<comment type="caution">
    <text evidence="3">The sequence shown here is derived from an EMBL/GenBank/DDBJ whole genome shotgun (WGS) entry which is preliminary data.</text>
</comment>
<evidence type="ECO:0000259" key="2">
    <source>
        <dbReference type="Pfam" id="PF26079"/>
    </source>
</evidence>
<dbReference type="RefSeq" id="WP_057853930.1">
    <property type="nucleotide sequence ID" value="NZ_LLXX01000173.1"/>
</dbReference>
<reference evidence="3 4" key="1">
    <citation type="submission" date="2014-03" db="EMBL/GenBank/DDBJ databases">
        <title>Bradyrhizobium valentinum sp. nov., isolated from effective nodules of Lupinus mariae-josephae, a lupine endemic of basic-lime soils in Eastern Spain.</title>
        <authorList>
            <person name="Duran D."/>
            <person name="Rey L."/>
            <person name="Navarro A."/>
            <person name="Busquets A."/>
            <person name="Imperial J."/>
            <person name="Ruiz-Argueso T."/>
        </authorList>
    </citation>
    <scope>NUCLEOTIDE SEQUENCE [LARGE SCALE GENOMIC DNA]</scope>
    <source>
        <strain evidence="3 4">LmjM3</strain>
    </source>
</reference>
<dbReference type="Pfam" id="PF26078">
    <property type="entry name" value="Baseplate_J_M"/>
    <property type="match status" value="1"/>
</dbReference>
<dbReference type="PANTHER" id="PTHR35862">
    <property type="entry name" value="FELS-2 PROPHAGE PROTEIN"/>
    <property type="match status" value="1"/>
</dbReference>